<dbReference type="InterPro" id="IPR013325">
    <property type="entry name" value="RNA_pol_sigma_r2"/>
</dbReference>
<dbReference type="GO" id="GO:0016987">
    <property type="term" value="F:sigma factor activity"/>
    <property type="evidence" value="ECO:0007669"/>
    <property type="project" value="UniProtKB-KW"/>
</dbReference>
<keyword evidence="8" id="KW-1185">Reference proteome</keyword>
<dbReference type="SUPFAM" id="SSF88659">
    <property type="entry name" value="Sigma3 and sigma4 domains of RNA polymerase sigma factors"/>
    <property type="match status" value="1"/>
</dbReference>
<feature type="domain" description="RNA polymerase sigma-70 region 2" evidence="5">
    <location>
        <begin position="28"/>
        <end position="93"/>
    </location>
</feature>
<evidence type="ECO:0000256" key="2">
    <source>
        <dbReference type="ARBA" id="ARBA00023015"/>
    </source>
</evidence>
<dbReference type="InterPro" id="IPR039425">
    <property type="entry name" value="RNA_pol_sigma-70-like"/>
</dbReference>
<keyword evidence="4" id="KW-0804">Transcription</keyword>
<dbReference type="PANTHER" id="PTHR43133:SF46">
    <property type="entry name" value="RNA POLYMERASE SIGMA-70 FACTOR ECF SUBFAMILY"/>
    <property type="match status" value="1"/>
</dbReference>
<evidence type="ECO:0000313" key="8">
    <source>
        <dbReference type="Proteomes" id="UP000189739"/>
    </source>
</evidence>
<dbReference type="NCBIfam" id="TIGR02937">
    <property type="entry name" value="sigma70-ECF"/>
    <property type="match status" value="1"/>
</dbReference>
<dbReference type="InterPro" id="IPR014327">
    <property type="entry name" value="RNA_pol_sigma70_bacteroid"/>
</dbReference>
<dbReference type="OrthoDB" id="665981at2"/>
<dbReference type="RefSeq" id="WP_078348533.1">
    <property type="nucleotide sequence ID" value="NZ_MBTF01000012.1"/>
</dbReference>
<evidence type="ECO:0000259" key="5">
    <source>
        <dbReference type="Pfam" id="PF04542"/>
    </source>
</evidence>
<dbReference type="NCBIfam" id="TIGR02985">
    <property type="entry name" value="Sig70_bacteroi1"/>
    <property type="match status" value="1"/>
</dbReference>
<dbReference type="STRING" id="1792845.BC343_06405"/>
<dbReference type="CDD" id="cd06171">
    <property type="entry name" value="Sigma70_r4"/>
    <property type="match status" value="1"/>
</dbReference>
<name>A0A1S9PFS8_9SPHI</name>
<dbReference type="InterPro" id="IPR014284">
    <property type="entry name" value="RNA_pol_sigma-70_dom"/>
</dbReference>
<protein>
    <recommendedName>
        <fullName evidence="9">RNA polymerase sigma-70 factor</fullName>
    </recommendedName>
</protein>
<dbReference type="Pfam" id="PF04542">
    <property type="entry name" value="Sigma70_r2"/>
    <property type="match status" value="1"/>
</dbReference>
<evidence type="ECO:0000256" key="1">
    <source>
        <dbReference type="ARBA" id="ARBA00010641"/>
    </source>
</evidence>
<dbReference type="GO" id="GO:0003677">
    <property type="term" value="F:DNA binding"/>
    <property type="evidence" value="ECO:0007669"/>
    <property type="project" value="InterPro"/>
</dbReference>
<dbReference type="SUPFAM" id="SSF88946">
    <property type="entry name" value="Sigma2 domain of RNA polymerase sigma factors"/>
    <property type="match status" value="1"/>
</dbReference>
<evidence type="ECO:0000256" key="4">
    <source>
        <dbReference type="ARBA" id="ARBA00023163"/>
    </source>
</evidence>
<dbReference type="EMBL" id="MBTF01000012">
    <property type="protein sequence ID" value="OOQ59779.1"/>
    <property type="molecule type" value="Genomic_DNA"/>
</dbReference>
<dbReference type="InterPro" id="IPR036388">
    <property type="entry name" value="WH-like_DNA-bd_sf"/>
</dbReference>
<dbReference type="InterPro" id="IPR013324">
    <property type="entry name" value="RNA_pol_sigma_r3/r4-like"/>
</dbReference>
<evidence type="ECO:0000259" key="6">
    <source>
        <dbReference type="Pfam" id="PF08281"/>
    </source>
</evidence>
<keyword evidence="3" id="KW-0731">Sigma factor</keyword>
<reference evidence="7 8" key="1">
    <citation type="submission" date="2016-07" db="EMBL/GenBank/DDBJ databases">
        <title>Genomic analysis of zinc-resistant bacterium Mucilaginibacter pedocola TBZ30.</title>
        <authorList>
            <person name="Huang J."/>
            <person name="Tang J."/>
        </authorList>
    </citation>
    <scope>NUCLEOTIDE SEQUENCE [LARGE SCALE GENOMIC DNA]</scope>
    <source>
        <strain evidence="7 8">TBZ30</strain>
    </source>
</reference>
<comment type="caution">
    <text evidence="7">The sequence shown here is derived from an EMBL/GenBank/DDBJ whole genome shotgun (WGS) entry which is preliminary data.</text>
</comment>
<comment type="similarity">
    <text evidence="1">Belongs to the sigma-70 factor family. ECF subfamily.</text>
</comment>
<keyword evidence="2" id="KW-0805">Transcription regulation</keyword>
<proteinExistence type="inferred from homology"/>
<dbReference type="PANTHER" id="PTHR43133">
    <property type="entry name" value="RNA POLYMERASE ECF-TYPE SIGMA FACTO"/>
    <property type="match status" value="1"/>
</dbReference>
<dbReference type="Gene3D" id="1.10.1740.10">
    <property type="match status" value="1"/>
</dbReference>
<sequence length="193" mass="22671">MCAALLQDDESLVGRLNDGDTGALAAIYEAYWYKLYKSAWALLKSKELAEDVVQEVFMQLWNLRGRLSIGHSLNAYLYASVRFQAFRTIKDRRLHEDIFDELYHHLLTTPALQDFELRELKNRIEDVVEQLPPQCKTVYKLSREEHLSHKQIAEQLHISTKAVEKHLTKALRVLRLNLRDLVTIEIFFYLLKK</sequence>
<dbReference type="Gene3D" id="1.10.10.10">
    <property type="entry name" value="Winged helix-like DNA-binding domain superfamily/Winged helix DNA-binding domain"/>
    <property type="match status" value="1"/>
</dbReference>
<feature type="domain" description="RNA polymerase sigma factor 70 region 4 type 2" evidence="6">
    <location>
        <begin position="122"/>
        <end position="172"/>
    </location>
</feature>
<dbReference type="GO" id="GO:0006352">
    <property type="term" value="P:DNA-templated transcription initiation"/>
    <property type="evidence" value="ECO:0007669"/>
    <property type="project" value="InterPro"/>
</dbReference>
<evidence type="ECO:0008006" key="9">
    <source>
        <dbReference type="Google" id="ProtNLM"/>
    </source>
</evidence>
<evidence type="ECO:0000313" key="7">
    <source>
        <dbReference type="EMBL" id="OOQ59779.1"/>
    </source>
</evidence>
<accession>A0A1S9PFS8</accession>
<dbReference type="Pfam" id="PF08281">
    <property type="entry name" value="Sigma70_r4_2"/>
    <property type="match status" value="1"/>
</dbReference>
<dbReference type="InterPro" id="IPR013249">
    <property type="entry name" value="RNA_pol_sigma70_r4_t2"/>
</dbReference>
<dbReference type="InterPro" id="IPR007627">
    <property type="entry name" value="RNA_pol_sigma70_r2"/>
</dbReference>
<dbReference type="AlphaFoldDB" id="A0A1S9PFS8"/>
<organism evidence="7 8">
    <name type="scientific">Mucilaginibacter pedocola</name>
    <dbReference type="NCBI Taxonomy" id="1792845"/>
    <lineage>
        <taxon>Bacteria</taxon>
        <taxon>Pseudomonadati</taxon>
        <taxon>Bacteroidota</taxon>
        <taxon>Sphingobacteriia</taxon>
        <taxon>Sphingobacteriales</taxon>
        <taxon>Sphingobacteriaceae</taxon>
        <taxon>Mucilaginibacter</taxon>
    </lineage>
</organism>
<gene>
    <name evidence="7" type="ORF">BC343_06405</name>
</gene>
<dbReference type="Proteomes" id="UP000189739">
    <property type="component" value="Unassembled WGS sequence"/>
</dbReference>
<evidence type="ECO:0000256" key="3">
    <source>
        <dbReference type="ARBA" id="ARBA00023082"/>
    </source>
</evidence>